<keyword evidence="2" id="KW-1185">Reference proteome</keyword>
<protein>
    <submittedName>
        <fullName evidence="1">Uncharacterized protein</fullName>
    </submittedName>
</protein>
<dbReference type="RefSeq" id="WP_344051506.1">
    <property type="nucleotide sequence ID" value="NZ_BAAAPK010000001.1"/>
</dbReference>
<organism evidence="1 2">
    <name type="scientific">Microbacterium lacus</name>
    <dbReference type="NCBI Taxonomy" id="415217"/>
    <lineage>
        <taxon>Bacteria</taxon>
        <taxon>Bacillati</taxon>
        <taxon>Actinomycetota</taxon>
        <taxon>Actinomycetes</taxon>
        <taxon>Micrococcales</taxon>
        <taxon>Microbacteriaceae</taxon>
        <taxon>Microbacterium</taxon>
    </lineage>
</organism>
<proteinExistence type="predicted"/>
<gene>
    <name evidence="1" type="ORF">GCM10009807_06230</name>
</gene>
<name>A0ABN2G4B8_9MICO</name>
<evidence type="ECO:0000313" key="1">
    <source>
        <dbReference type="EMBL" id="GAA1664803.1"/>
    </source>
</evidence>
<sequence length="113" mass="12351">MPFRTLSTLQSWLDEFATLGYPLNGSAKVVPQDDFEGEDTGLVVFQLMNAPTHAYLAPEPGSHEWRVTMEAREVPATMTAADVLKLSYELSVVAALGTFLQAKSYAFLHGATD</sequence>
<accession>A0ABN2G4B8</accession>
<dbReference type="EMBL" id="BAAAPK010000001">
    <property type="protein sequence ID" value="GAA1664803.1"/>
    <property type="molecule type" value="Genomic_DNA"/>
</dbReference>
<comment type="caution">
    <text evidence="1">The sequence shown here is derived from an EMBL/GenBank/DDBJ whole genome shotgun (WGS) entry which is preliminary data.</text>
</comment>
<reference evidence="1 2" key="1">
    <citation type="journal article" date="2019" name="Int. J. Syst. Evol. Microbiol.">
        <title>The Global Catalogue of Microorganisms (GCM) 10K type strain sequencing project: providing services to taxonomists for standard genome sequencing and annotation.</title>
        <authorList>
            <consortium name="The Broad Institute Genomics Platform"/>
            <consortium name="The Broad Institute Genome Sequencing Center for Infectious Disease"/>
            <person name="Wu L."/>
            <person name="Ma J."/>
        </authorList>
    </citation>
    <scope>NUCLEOTIDE SEQUENCE [LARGE SCALE GENOMIC DNA]</scope>
    <source>
        <strain evidence="1 2">JCM 15575</strain>
    </source>
</reference>
<evidence type="ECO:0000313" key="2">
    <source>
        <dbReference type="Proteomes" id="UP001500596"/>
    </source>
</evidence>
<dbReference type="Proteomes" id="UP001500596">
    <property type="component" value="Unassembled WGS sequence"/>
</dbReference>